<dbReference type="AlphaFoldDB" id="A0A7S3A0P9"/>
<protein>
    <submittedName>
        <fullName evidence="1">Uncharacterized protein</fullName>
    </submittedName>
</protein>
<name>A0A7S3A0P9_9RHOD</name>
<gene>
    <name evidence="1" type="ORF">RMAR00112_LOCUS25945</name>
</gene>
<sequence>MLSTRLSLRTPAYSNLIFNTQSFPASLPHVEKCHFAPGLLNMALSYLRTAPSFGFPFFFVLPAGPSIDPQSSSALFAFELFLEVVFVDGFALGIKSQRSSPLFVWAVELLSTAQGSAIC</sequence>
<accession>A0A7S3A0P9</accession>
<evidence type="ECO:0000313" key="1">
    <source>
        <dbReference type="EMBL" id="CAE0057891.1"/>
    </source>
</evidence>
<proteinExistence type="predicted"/>
<organism evidence="1">
    <name type="scientific">Rhodosorus marinus</name>
    <dbReference type="NCBI Taxonomy" id="101924"/>
    <lineage>
        <taxon>Eukaryota</taxon>
        <taxon>Rhodophyta</taxon>
        <taxon>Stylonematophyceae</taxon>
        <taxon>Stylonematales</taxon>
        <taxon>Stylonemataceae</taxon>
        <taxon>Rhodosorus</taxon>
    </lineage>
</organism>
<dbReference type="EMBL" id="HBHW01033622">
    <property type="protein sequence ID" value="CAE0057891.1"/>
    <property type="molecule type" value="Transcribed_RNA"/>
</dbReference>
<reference evidence="1" key="1">
    <citation type="submission" date="2021-01" db="EMBL/GenBank/DDBJ databases">
        <authorList>
            <person name="Corre E."/>
            <person name="Pelletier E."/>
            <person name="Niang G."/>
            <person name="Scheremetjew M."/>
            <person name="Finn R."/>
            <person name="Kale V."/>
            <person name="Holt S."/>
            <person name="Cochrane G."/>
            <person name="Meng A."/>
            <person name="Brown T."/>
            <person name="Cohen L."/>
        </authorList>
    </citation>
    <scope>NUCLEOTIDE SEQUENCE</scope>
    <source>
        <strain evidence="1">CCMP 769</strain>
    </source>
</reference>